<dbReference type="InterPro" id="IPR053209">
    <property type="entry name" value="Gramillin-biosynth_MTr"/>
</dbReference>
<evidence type="ECO:0000259" key="1">
    <source>
        <dbReference type="PROSITE" id="PS50280"/>
    </source>
</evidence>
<dbReference type="InterPro" id="IPR046341">
    <property type="entry name" value="SET_dom_sf"/>
</dbReference>
<proteinExistence type="predicted"/>
<evidence type="ECO:0000313" key="2">
    <source>
        <dbReference type="EMBL" id="EPS70304.1"/>
    </source>
</evidence>
<dbReference type="InterPro" id="IPR001214">
    <property type="entry name" value="SET_dom"/>
</dbReference>
<dbReference type="OrthoDB" id="1028014at2759"/>
<dbReference type="Gene3D" id="1.25.40.10">
    <property type="entry name" value="Tetratricopeptide repeat domain"/>
    <property type="match status" value="1"/>
</dbReference>
<dbReference type="CDD" id="cd20071">
    <property type="entry name" value="SET_SMYD"/>
    <property type="match status" value="1"/>
</dbReference>
<dbReference type="Gene3D" id="2.170.270.10">
    <property type="entry name" value="SET domain"/>
    <property type="match status" value="1"/>
</dbReference>
<evidence type="ECO:0000313" key="3">
    <source>
        <dbReference type="Proteomes" id="UP000015453"/>
    </source>
</evidence>
<feature type="domain" description="SET" evidence="1">
    <location>
        <begin position="169"/>
        <end position="360"/>
    </location>
</feature>
<keyword evidence="3" id="KW-1185">Reference proteome</keyword>
<dbReference type="PANTHER" id="PTHR47643">
    <property type="entry name" value="TPR DOMAIN PROTEIN (AFU_ORTHOLOGUE AFUA_5G12710)"/>
    <property type="match status" value="1"/>
</dbReference>
<dbReference type="AlphaFoldDB" id="S8CSL8"/>
<dbReference type="SMART" id="SM00317">
    <property type="entry name" value="SET"/>
    <property type="match status" value="1"/>
</dbReference>
<dbReference type="InterPro" id="IPR019734">
    <property type="entry name" value="TPR_rpt"/>
</dbReference>
<sequence length="502" mass="55679">MGAVREEEAEEERIQNLRSKATELLLREEFEAAAKLYAEIISLCRTNSGGKLRKVLCLAHSNRAEALARSSRFAQALIDCDEALKIECSHSKTLIRKGKILLNLNRYASAADCFRRAKKADSSDPSLDPLLERCRKLESLSKSGAVDVSGWVAAGFDAKRIPELGEYVGPVEVKLSDASNRGLFSTKAVDSGTVLVITKAVAVDRVIMPRDSGEGSQLVLWKNFVDGVEESVHKCGELNALLSTLSTGERESIPQVPKIDFFKPEAAADRLLDKPPLQRSELVSILDTNSMLEEDGNSAKVLGRNSSSDHHYRSVGLWILPSFINHSCRPNVRRTHIGDHVIVHASRDVAAGEELTFAYFDVLAPPSRRREMAADWGFECRCGRCRFEEEEVFEMMGDSAAVDRLEETMARRGLNAKEKGMLRASFWEAYEGVFTSEERKKKWRGKIPAAETVAESVAEAVGCDERMLRVLSSDSNGVERRLKIGRGIYGKIMKKSALNTLI</sequence>
<dbReference type="PANTHER" id="PTHR47643:SF2">
    <property type="entry name" value="TPR DOMAIN PROTEIN (AFU_ORTHOLOGUE AFUA_5G12710)"/>
    <property type="match status" value="1"/>
</dbReference>
<dbReference type="PROSITE" id="PS50280">
    <property type="entry name" value="SET"/>
    <property type="match status" value="1"/>
</dbReference>
<gene>
    <name evidence="2" type="ORF">M569_04457</name>
</gene>
<dbReference type="Proteomes" id="UP000015453">
    <property type="component" value="Unassembled WGS sequence"/>
</dbReference>
<dbReference type="SMART" id="SM00028">
    <property type="entry name" value="TPR"/>
    <property type="match status" value="3"/>
</dbReference>
<dbReference type="EMBL" id="AUSU01001733">
    <property type="protein sequence ID" value="EPS70304.1"/>
    <property type="molecule type" value="Genomic_DNA"/>
</dbReference>
<dbReference type="Pfam" id="PF00856">
    <property type="entry name" value="SET"/>
    <property type="match status" value="1"/>
</dbReference>
<name>S8CSL8_9LAMI</name>
<dbReference type="SUPFAM" id="SSF48452">
    <property type="entry name" value="TPR-like"/>
    <property type="match status" value="1"/>
</dbReference>
<accession>S8CSL8</accession>
<protein>
    <recommendedName>
        <fullName evidence="1">SET domain-containing protein</fullName>
    </recommendedName>
</protein>
<dbReference type="InterPro" id="IPR011990">
    <property type="entry name" value="TPR-like_helical_dom_sf"/>
</dbReference>
<organism evidence="2 3">
    <name type="scientific">Genlisea aurea</name>
    <dbReference type="NCBI Taxonomy" id="192259"/>
    <lineage>
        <taxon>Eukaryota</taxon>
        <taxon>Viridiplantae</taxon>
        <taxon>Streptophyta</taxon>
        <taxon>Embryophyta</taxon>
        <taxon>Tracheophyta</taxon>
        <taxon>Spermatophyta</taxon>
        <taxon>Magnoliopsida</taxon>
        <taxon>eudicotyledons</taxon>
        <taxon>Gunneridae</taxon>
        <taxon>Pentapetalae</taxon>
        <taxon>asterids</taxon>
        <taxon>lamiids</taxon>
        <taxon>Lamiales</taxon>
        <taxon>Lentibulariaceae</taxon>
        <taxon>Genlisea</taxon>
    </lineage>
</organism>
<comment type="caution">
    <text evidence="2">The sequence shown here is derived from an EMBL/GenBank/DDBJ whole genome shotgun (WGS) entry which is preliminary data.</text>
</comment>
<dbReference type="SUPFAM" id="SSF82199">
    <property type="entry name" value="SET domain"/>
    <property type="match status" value="1"/>
</dbReference>
<reference evidence="2 3" key="1">
    <citation type="journal article" date="2013" name="BMC Genomics">
        <title>The miniature genome of a carnivorous plant Genlisea aurea contains a low number of genes and short non-coding sequences.</title>
        <authorList>
            <person name="Leushkin E.V."/>
            <person name="Sutormin R.A."/>
            <person name="Nabieva E.R."/>
            <person name="Penin A.A."/>
            <person name="Kondrashov A.S."/>
            <person name="Logacheva M.D."/>
        </authorList>
    </citation>
    <scope>NUCLEOTIDE SEQUENCE [LARGE SCALE GENOMIC DNA]</scope>
</reference>